<dbReference type="EMBL" id="LUEZ02000113">
    <property type="protein sequence ID" value="RDB17123.1"/>
    <property type="molecule type" value="Genomic_DNA"/>
</dbReference>
<feature type="transmembrane region" description="Helical" evidence="1">
    <location>
        <begin position="55"/>
        <end position="72"/>
    </location>
</feature>
<protein>
    <submittedName>
        <fullName evidence="2">Uncharacterized protein</fullName>
    </submittedName>
</protein>
<dbReference type="InParanoid" id="A0A369JBN0"/>
<dbReference type="OrthoDB" id="3159957at2759"/>
<comment type="caution">
    <text evidence="2">The sequence shown here is derived from an EMBL/GenBank/DDBJ whole genome shotgun (WGS) entry which is preliminary data.</text>
</comment>
<keyword evidence="1" id="KW-1133">Transmembrane helix</keyword>
<reference evidence="2" key="1">
    <citation type="submission" date="2018-04" db="EMBL/GenBank/DDBJ databases">
        <title>Whole genome sequencing of Hypsizygus marmoreus.</title>
        <authorList>
            <person name="Choi I.-G."/>
            <person name="Min B."/>
            <person name="Kim J.-G."/>
            <person name="Kim S."/>
            <person name="Oh Y.-L."/>
            <person name="Kong W.-S."/>
            <person name="Park H."/>
            <person name="Jeong J."/>
            <person name="Song E.-S."/>
        </authorList>
    </citation>
    <scope>NUCLEOTIDE SEQUENCE [LARGE SCALE GENOMIC DNA]</scope>
    <source>
        <strain evidence="2">51987-8</strain>
    </source>
</reference>
<sequence length="225" mass="24673">MARAPSPAVQDDGDNLYSYFNKSVSAVQTHADQFEHDYARPALRTSQVFFDERPIAATFLAIFSVLSFLPVVSFIAFSVFFVVSFAVIALTCAFLASVTVVLTLLSLLVLTLLATTLSSAFLTSTALSLYSFTRLFSLVREHGRAGAFEWIEEMKGAIFSNLPIQVDAPRPEEREAEAYESDSFDPGEVLGGLAVEIKLEDSDDAAFTESRQETLISDDEVKAVE</sequence>
<keyword evidence="3" id="KW-1185">Reference proteome</keyword>
<evidence type="ECO:0000256" key="1">
    <source>
        <dbReference type="SAM" id="Phobius"/>
    </source>
</evidence>
<dbReference type="Pfam" id="PF16015">
    <property type="entry name" value="Promethin"/>
    <property type="match status" value="1"/>
</dbReference>
<dbReference type="Proteomes" id="UP000076154">
    <property type="component" value="Unassembled WGS sequence"/>
</dbReference>
<gene>
    <name evidence="2" type="ORF">Hypma_001655</name>
</gene>
<accession>A0A369JBN0</accession>
<dbReference type="AlphaFoldDB" id="A0A369JBN0"/>
<proteinExistence type="predicted"/>
<organism evidence="2 3">
    <name type="scientific">Hypsizygus marmoreus</name>
    <name type="common">White beech mushroom</name>
    <name type="synonym">Agaricus marmoreus</name>
    <dbReference type="NCBI Taxonomy" id="39966"/>
    <lineage>
        <taxon>Eukaryota</taxon>
        <taxon>Fungi</taxon>
        <taxon>Dikarya</taxon>
        <taxon>Basidiomycota</taxon>
        <taxon>Agaricomycotina</taxon>
        <taxon>Agaricomycetes</taxon>
        <taxon>Agaricomycetidae</taxon>
        <taxon>Agaricales</taxon>
        <taxon>Tricholomatineae</taxon>
        <taxon>Lyophyllaceae</taxon>
        <taxon>Hypsizygus</taxon>
    </lineage>
</organism>
<keyword evidence="1" id="KW-0812">Transmembrane</keyword>
<name>A0A369JBN0_HYPMA</name>
<feature type="transmembrane region" description="Helical" evidence="1">
    <location>
        <begin position="108"/>
        <end position="130"/>
    </location>
</feature>
<feature type="transmembrane region" description="Helical" evidence="1">
    <location>
        <begin position="79"/>
        <end position="102"/>
    </location>
</feature>
<evidence type="ECO:0000313" key="3">
    <source>
        <dbReference type="Proteomes" id="UP000076154"/>
    </source>
</evidence>
<keyword evidence="1" id="KW-0472">Membrane</keyword>
<dbReference type="STRING" id="39966.A0A369JBN0"/>
<evidence type="ECO:0000313" key="2">
    <source>
        <dbReference type="EMBL" id="RDB17123.1"/>
    </source>
</evidence>